<feature type="compositionally biased region" description="Pro residues" evidence="8">
    <location>
        <begin position="1014"/>
        <end position="1023"/>
    </location>
</feature>
<feature type="compositionally biased region" description="Basic residues" evidence="8">
    <location>
        <begin position="623"/>
        <end position="634"/>
    </location>
</feature>
<dbReference type="InterPro" id="IPR036420">
    <property type="entry name" value="BRCT_dom_sf"/>
</dbReference>
<dbReference type="InterPro" id="IPR008984">
    <property type="entry name" value="SMAD_FHA_dom_sf"/>
</dbReference>
<feature type="compositionally biased region" description="Basic and acidic residues" evidence="8">
    <location>
        <begin position="1104"/>
        <end position="1117"/>
    </location>
</feature>
<dbReference type="PROSITE" id="PS50172">
    <property type="entry name" value="BRCT"/>
    <property type="match status" value="1"/>
</dbReference>
<feature type="compositionally biased region" description="Pro residues" evidence="8">
    <location>
        <begin position="938"/>
        <end position="949"/>
    </location>
</feature>
<evidence type="ECO:0000256" key="1">
    <source>
        <dbReference type="ARBA" id="ARBA00004286"/>
    </source>
</evidence>
<feature type="region of interest" description="Disordered" evidence="8">
    <location>
        <begin position="247"/>
        <end position="372"/>
    </location>
</feature>
<feature type="compositionally biased region" description="Basic and acidic residues" evidence="8">
    <location>
        <begin position="1654"/>
        <end position="1665"/>
    </location>
</feature>
<feature type="compositionally biased region" description="Low complexity" evidence="8">
    <location>
        <begin position="1683"/>
        <end position="1693"/>
    </location>
</feature>
<dbReference type="SUPFAM" id="SSF52113">
    <property type="entry name" value="BRCT domain"/>
    <property type="match status" value="1"/>
</dbReference>
<feature type="compositionally biased region" description="Basic and acidic residues" evidence="8">
    <location>
        <begin position="1139"/>
        <end position="1149"/>
    </location>
</feature>
<feature type="compositionally biased region" description="Low complexity" evidence="8">
    <location>
        <begin position="1125"/>
        <end position="1138"/>
    </location>
</feature>
<dbReference type="GO" id="GO:0004842">
    <property type="term" value="F:ubiquitin-protein transferase activity"/>
    <property type="evidence" value="ECO:0000318"/>
    <property type="project" value="GO_Central"/>
</dbReference>
<feature type="compositionally biased region" description="Basic and acidic residues" evidence="8">
    <location>
        <begin position="428"/>
        <end position="439"/>
    </location>
</feature>
<dbReference type="PROSITE" id="PS00518">
    <property type="entry name" value="ZF_RING_1"/>
    <property type="match status" value="1"/>
</dbReference>
<feature type="compositionally biased region" description="Basic and acidic residues" evidence="8">
    <location>
        <begin position="1031"/>
        <end position="1043"/>
    </location>
</feature>
<feature type="compositionally biased region" description="Basic and acidic residues" evidence="8">
    <location>
        <begin position="1085"/>
        <end position="1094"/>
    </location>
</feature>
<dbReference type="SUPFAM" id="SSF57850">
    <property type="entry name" value="RING/U-box"/>
    <property type="match status" value="1"/>
</dbReference>
<dbReference type="PANTHER" id="PTHR47776:SF2">
    <property type="entry name" value="RING-TYPE E3 UBIQUITIN TRANSFERASE BRCA1"/>
    <property type="match status" value="1"/>
</dbReference>
<gene>
    <name evidence="11" type="ORF">KFL_004180040</name>
</gene>
<evidence type="ECO:0000256" key="2">
    <source>
        <dbReference type="ARBA" id="ARBA00022454"/>
    </source>
</evidence>
<feature type="compositionally biased region" description="Basic and acidic residues" evidence="8">
    <location>
        <begin position="1169"/>
        <end position="1178"/>
    </location>
</feature>
<dbReference type="Pfam" id="PF12738">
    <property type="entry name" value="PTCB-BRCT"/>
    <property type="match status" value="1"/>
</dbReference>
<dbReference type="Proteomes" id="UP000054558">
    <property type="component" value="Unassembled WGS sequence"/>
</dbReference>
<feature type="compositionally biased region" description="Basic and acidic residues" evidence="8">
    <location>
        <begin position="1053"/>
        <end position="1069"/>
    </location>
</feature>
<dbReference type="Gene3D" id="2.60.200.20">
    <property type="match status" value="1"/>
</dbReference>
<dbReference type="Pfam" id="PF00097">
    <property type="entry name" value="zf-C3HC4"/>
    <property type="match status" value="1"/>
</dbReference>
<feature type="compositionally biased region" description="Basic and acidic residues" evidence="8">
    <location>
        <begin position="1207"/>
        <end position="1216"/>
    </location>
</feature>
<feature type="domain" description="RING-type" evidence="9">
    <location>
        <begin position="1517"/>
        <end position="1575"/>
    </location>
</feature>
<evidence type="ECO:0000259" key="10">
    <source>
        <dbReference type="PROSITE" id="PS50172"/>
    </source>
</evidence>
<dbReference type="PANTHER" id="PTHR47776">
    <property type="entry name" value="F5A8.9 PROTEIN"/>
    <property type="match status" value="1"/>
</dbReference>
<feature type="compositionally biased region" description="Polar residues" evidence="8">
    <location>
        <begin position="1484"/>
        <end position="1495"/>
    </location>
</feature>
<dbReference type="InterPro" id="IPR013083">
    <property type="entry name" value="Znf_RING/FYVE/PHD"/>
</dbReference>
<protein>
    <recommendedName>
        <fullName evidence="6">RING-type E3 ubiquitin transferase BRCA1</fullName>
    </recommendedName>
</protein>
<feature type="region of interest" description="Disordered" evidence="8">
    <location>
        <begin position="1618"/>
        <end position="1671"/>
    </location>
</feature>
<dbReference type="GO" id="GO:0008270">
    <property type="term" value="F:zinc ion binding"/>
    <property type="evidence" value="ECO:0007669"/>
    <property type="project" value="UniProtKB-KW"/>
</dbReference>
<dbReference type="EMBL" id="DF237367">
    <property type="protein sequence ID" value="GAQ88320.1"/>
    <property type="molecule type" value="Genomic_DNA"/>
</dbReference>
<evidence type="ECO:0000256" key="3">
    <source>
        <dbReference type="ARBA" id="ARBA00022723"/>
    </source>
</evidence>
<dbReference type="GO" id="GO:0035825">
    <property type="term" value="P:homologous recombination"/>
    <property type="evidence" value="ECO:0000318"/>
    <property type="project" value="GO_Central"/>
</dbReference>
<dbReference type="GO" id="GO:0005634">
    <property type="term" value="C:nucleus"/>
    <property type="evidence" value="ECO:0000318"/>
    <property type="project" value="GO_Central"/>
</dbReference>
<feature type="compositionally biased region" description="Polar residues" evidence="8">
    <location>
        <begin position="806"/>
        <end position="816"/>
    </location>
</feature>
<dbReference type="OrthoDB" id="251770at2759"/>
<feature type="compositionally biased region" description="Basic and acidic residues" evidence="8">
    <location>
        <begin position="457"/>
        <end position="467"/>
    </location>
</feature>
<evidence type="ECO:0000256" key="4">
    <source>
        <dbReference type="ARBA" id="ARBA00022771"/>
    </source>
</evidence>
<feature type="compositionally biased region" description="Polar residues" evidence="8">
    <location>
        <begin position="926"/>
        <end position="937"/>
    </location>
</feature>
<feature type="compositionally biased region" description="Acidic residues" evidence="8">
    <location>
        <begin position="974"/>
        <end position="984"/>
    </location>
</feature>
<dbReference type="Gene3D" id="3.40.50.10190">
    <property type="entry name" value="BRCT domain"/>
    <property type="match status" value="1"/>
</dbReference>
<evidence type="ECO:0000256" key="6">
    <source>
        <dbReference type="ARBA" id="ARBA00031556"/>
    </source>
</evidence>
<feature type="region of interest" description="Disordered" evidence="8">
    <location>
        <begin position="1333"/>
        <end position="1495"/>
    </location>
</feature>
<dbReference type="SMART" id="SM00184">
    <property type="entry name" value="RING"/>
    <property type="match status" value="1"/>
</dbReference>
<dbReference type="InterPro" id="IPR001357">
    <property type="entry name" value="BRCT_dom"/>
</dbReference>
<feature type="compositionally biased region" description="Acidic residues" evidence="8">
    <location>
        <begin position="1072"/>
        <end position="1084"/>
    </location>
</feature>
<feature type="compositionally biased region" description="Basic and acidic residues" evidence="8">
    <location>
        <begin position="273"/>
        <end position="287"/>
    </location>
</feature>
<feature type="region of interest" description="Disordered" evidence="8">
    <location>
        <begin position="1683"/>
        <end position="1705"/>
    </location>
</feature>
<keyword evidence="5" id="KW-0862">Zinc</keyword>
<evidence type="ECO:0000256" key="5">
    <source>
        <dbReference type="ARBA" id="ARBA00022833"/>
    </source>
</evidence>
<feature type="compositionally biased region" description="Basic and acidic residues" evidence="8">
    <location>
        <begin position="1392"/>
        <end position="1409"/>
    </location>
</feature>
<feature type="compositionally biased region" description="Low complexity" evidence="8">
    <location>
        <begin position="1447"/>
        <end position="1465"/>
    </location>
</feature>
<feature type="compositionally biased region" description="Basic residues" evidence="8">
    <location>
        <begin position="1197"/>
        <end position="1206"/>
    </location>
</feature>
<dbReference type="OMA" id="QSSGWNR"/>
<dbReference type="InterPro" id="IPR017907">
    <property type="entry name" value="Znf_RING_CS"/>
</dbReference>
<evidence type="ECO:0000256" key="8">
    <source>
        <dbReference type="SAM" id="MobiDB-lite"/>
    </source>
</evidence>
<feature type="region of interest" description="Disordered" evidence="8">
    <location>
        <begin position="387"/>
        <end position="826"/>
    </location>
</feature>
<feature type="domain" description="BRCT" evidence="10">
    <location>
        <begin position="834"/>
        <end position="914"/>
    </location>
</feature>
<dbReference type="InterPro" id="IPR018957">
    <property type="entry name" value="Znf_C3HC4_RING-type"/>
</dbReference>
<evidence type="ECO:0000256" key="7">
    <source>
        <dbReference type="PROSITE-ProRule" id="PRU00175"/>
    </source>
</evidence>
<keyword evidence="4 7" id="KW-0863">Zinc-finger</keyword>
<dbReference type="InterPro" id="IPR001841">
    <property type="entry name" value="Znf_RING"/>
</dbReference>
<dbReference type="GO" id="GO:0005694">
    <property type="term" value="C:chromosome"/>
    <property type="evidence" value="ECO:0007669"/>
    <property type="project" value="UniProtKB-SubCell"/>
</dbReference>
<feature type="region of interest" description="Disordered" evidence="8">
    <location>
        <begin position="917"/>
        <end position="1303"/>
    </location>
</feature>
<evidence type="ECO:0000313" key="12">
    <source>
        <dbReference type="Proteomes" id="UP000054558"/>
    </source>
</evidence>
<proteinExistence type="predicted"/>
<comment type="subcellular location">
    <subcellularLocation>
        <location evidence="1">Chromosome</location>
    </subcellularLocation>
</comment>
<dbReference type="SMART" id="SM00292">
    <property type="entry name" value="BRCT"/>
    <property type="match status" value="1"/>
</dbReference>
<dbReference type="CDD" id="cd22671">
    <property type="entry name" value="FHA_APTX-like"/>
    <property type="match status" value="1"/>
</dbReference>
<keyword evidence="2" id="KW-0158">Chromosome</keyword>
<evidence type="ECO:0000259" key="9">
    <source>
        <dbReference type="PROSITE" id="PS50089"/>
    </source>
</evidence>
<dbReference type="Gene3D" id="3.30.40.10">
    <property type="entry name" value="Zinc/RING finger domain, C3HC4 (zinc finger)"/>
    <property type="match status" value="1"/>
</dbReference>
<feature type="compositionally biased region" description="Basic and acidic residues" evidence="8">
    <location>
        <begin position="583"/>
        <end position="592"/>
    </location>
</feature>
<keyword evidence="3" id="KW-0479">Metal-binding</keyword>
<feature type="compositionally biased region" description="Gly residues" evidence="8">
    <location>
        <begin position="603"/>
        <end position="614"/>
    </location>
</feature>
<reference evidence="11 12" key="1">
    <citation type="journal article" date="2014" name="Nat. Commun.">
        <title>Klebsormidium flaccidum genome reveals primary factors for plant terrestrial adaptation.</title>
        <authorList>
            <person name="Hori K."/>
            <person name="Maruyama F."/>
            <person name="Fujisawa T."/>
            <person name="Togashi T."/>
            <person name="Yamamoto N."/>
            <person name="Seo M."/>
            <person name="Sato S."/>
            <person name="Yamada T."/>
            <person name="Mori H."/>
            <person name="Tajima N."/>
            <person name="Moriyama T."/>
            <person name="Ikeuchi M."/>
            <person name="Watanabe M."/>
            <person name="Wada H."/>
            <person name="Kobayashi K."/>
            <person name="Saito M."/>
            <person name="Masuda T."/>
            <person name="Sasaki-Sekimoto Y."/>
            <person name="Mashiguchi K."/>
            <person name="Awai K."/>
            <person name="Shimojima M."/>
            <person name="Masuda S."/>
            <person name="Iwai M."/>
            <person name="Nobusawa T."/>
            <person name="Narise T."/>
            <person name="Kondo S."/>
            <person name="Saito H."/>
            <person name="Sato R."/>
            <person name="Murakawa M."/>
            <person name="Ihara Y."/>
            <person name="Oshima-Yamada Y."/>
            <person name="Ohtaka K."/>
            <person name="Satoh M."/>
            <person name="Sonobe K."/>
            <person name="Ishii M."/>
            <person name="Ohtani R."/>
            <person name="Kanamori-Sato M."/>
            <person name="Honoki R."/>
            <person name="Miyazaki D."/>
            <person name="Mochizuki H."/>
            <person name="Umetsu J."/>
            <person name="Higashi K."/>
            <person name="Shibata D."/>
            <person name="Kamiya Y."/>
            <person name="Sato N."/>
            <person name="Nakamura Y."/>
            <person name="Tabata S."/>
            <person name="Ida S."/>
            <person name="Kurokawa K."/>
            <person name="Ohta H."/>
        </authorList>
    </citation>
    <scope>NUCLEOTIDE SEQUENCE [LARGE SCALE GENOMIC DNA]</scope>
    <source>
        <strain evidence="11 12">NIES-2285</strain>
    </source>
</reference>
<feature type="compositionally biased region" description="Acidic residues" evidence="8">
    <location>
        <begin position="1179"/>
        <end position="1188"/>
    </location>
</feature>
<dbReference type="SUPFAM" id="SSF49879">
    <property type="entry name" value="SMAD/FHA domain"/>
    <property type="match status" value="1"/>
</dbReference>
<organism evidence="11 12">
    <name type="scientific">Klebsormidium nitens</name>
    <name type="common">Green alga</name>
    <name type="synonym">Ulothrix nitens</name>
    <dbReference type="NCBI Taxonomy" id="105231"/>
    <lineage>
        <taxon>Eukaryota</taxon>
        <taxon>Viridiplantae</taxon>
        <taxon>Streptophyta</taxon>
        <taxon>Klebsormidiophyceae</taxon>
        <taxon>Klebsormidiales</taxon>
        <taxon>Klebsormidiaceae</taxon>
        <taxon>Klebsormidium</taxon>
    </lineage>
</organism>
<feature type="compositionally biased region" description="Basic and acidic residues" evidence="8">
    <location>
        <begin position="792"/>
        <end position="804"/>
    </location>
</feature>
<accession>A0A1Y1IBM8</accession>
<feature type="compositionally biased region" description="Gly residues" evidence="8">
    <location>
        <begin position="1218"/>
        <end position="1227"/>
    </location>
</feature>
<dbReference type="STRING" id="105231.A0A1Y1IBM8"/>
<feature type="compositionally biased region" description="Basic and acidic residues" evidence="8">
    <location>
        <begin position="517"/>
        <end position="529"/>
    </location>
</feature>
<dbReference type="CDD" id="cd17730">
    <property type="entry name" value="BRCT_PAXIP1_rpt4"/>
    <property type="match status" value="1"/>
</dbReference>
<evidence type="ECO:0000313" key="11">
    <source>
        <dbReference type="EMBL" id="GAQ88320.1"/>
    </source>
</evidence>
<keyword evidence="12" id="KW-1185">Reference proteome</keyword>
<sequence>MLEAGASLSSLPGCEEHERFLVEPANPGCGLPIEVGASPIVLGRQHCWTSKAREKKCSRRQAVLSVSRGRLHIECAGQNPVHITKRTASVLGQEGQRTFRLKTGQCQELLPGDCFALVAGGCLLRVVQQRPNRVPVRGPNAHPDAGRSDEPLRERCPHEEIGLGCPNGVLDGGCPNGVFNGVCPNGILAGGCPNGVVDTVYSVGARAGDGRELCDSRSPATLRSEGSKRVLAAAREAAGCVEREARCSGGVSGNDAEPAPAGKETVFGGVGEVDGRATKGLDEERSAASESPPARKVGTRGREVVPGTPEDSEEAALGRAIGRGSQRRSGTQVARALRPSIDQQGPCEASIPGHNEPSGRPPENAIPTQGTAKEFLGKRLGADAGLAAVNSAPQQNLPGADQAFAEQPAPLTRSPQSLEENRCSVPGAREDSTDCKAEDEPPVLPDSRLSPPCAKNPQERSLLKEVAKSSPVGKAADRWEELANYEIEETPPSMSSPPEPGPAKDSANVAESSPSSERSRGSLRRERDPGGLAARADGLPTASFGVVDMEEERRPQKERRKRWSPPPPPSSDYEESDPSLEGRGLRTERTERIYGATQDGAFGSAGMGQEGGGKTHLREGSASRHRRNNARRSKREASFGSASDLDGSEEGSGERHGPNDRMCPTPTWKKRAPELSFSDSESSDESLGAGLASPGGRSTGEEEPPESKESLKQSSSLEKAAGRRLRKVGGGQPIPGHCTLPLFSRAQPERERSGHRNSPSEQDGDVLGGSFEEYTEGGSPGWEPRGGSVGEEDLRERPHRRDGQEGSVSSRETNPGGSDRLGREPPGARQLCDLCVSSTNYRGEDKLRLKRMITELGMKYTDDFGRGNTHLVCWSFEGGKFEKAKYWGIPQVNHRWVEDCAWRREVVPVDDYCDKAGEDVGPLPETQPSLSPSQPYISSPPLPSQPGPNAPANDGVPAGEQRAAGEQPARLSDDDGELDGSETDGDGRARGLETSESEGGSDLFRGGAARPARPWAPPSPPPLEESLLDFEEWKRRNVAKSEGRGPLLGSGVRRNEREAKGSDEARRFDLLVGDEGESDEDVIEETGRLGARRERGSRKRGTPRRSEPGGREEDERGKRKRFRKSSLSEQLCSSSGSGDSERNEYDPDRNGGFGAEGPRPGAFSVGRMVYEERNRDGGLDLEEEEDCVEVPGGERRRPLKRLKKLKLTKEEKRKEGNLQGGRGGGSRPGENNRRQGAAATGWKEFDPKDWVDWNSGERPQEVSGQNLREAGYGIVDERGGGSGGGGVERPEQRSSHLDWPGGVFAAEGNFEGLGMTQENGRAFGGANLIRGENPEAARGQFGVTGVEAGGRTTEQRPVSGGHVSHSQQWEGDVNLASLPSSEHPLHLPRAAETAREPSDRSDRRPRTSDGHASQPAVKQRTLDNVWAKAGASLRDDRPPRKKRRGAPEGFAGAAASARHAQATGGVTRVNHADMTRGNYLKTPPGSTTPVPVRTPQQEQNGIARKLALLSPGGEVACAICWEARASAEQGVLPCGHGFCYHCVMKWAKEEVNVDVNGKPTLLSKWKAEAKCPLCKMPYDFVTKRHAPDSEGVTLEDEVVQLPAGTFADLGGFAPVSAPPSAGMSEQRPVPRAPGAYARGNRGRGISRGPSGPRVRTDGNGTERARVGAPAAGMDPWFGRFLAGQQTGAQRGAQSLRRTLPHAGPG</sequence>
<dbReference type="PROSITE" id="PS50089">
    <property type="entry name" value="ZF_RING_2"/>
    <property type="match status" value="1"/>
</dbReference>
<name>A0A1Y1IBM8_KLENI</name>